<keyword evidence="6 10" id="KW-1133">Transmembrane helix</keyword>
<keyword evidence="8 10" id="KW-0472">Membrane</keyword>
<feature type="transmembrane region" description="Helical" evidence="10">
    <location>
        <begin position="102"/>
        <end position="121"/>
    </location>
</feature>
<dbReference type="OrthoDB" id="434092at2759"/>
<feature type="transmembrane region" description="Helical" evidence="10">
    <location>
        <begin position="272"/>
        <end position="292"/>
    </location>
</feature>
<accession>A0A9Q0M1Q5</accession>
<keyword evidence="12" id="KW-1185">Reference proteome</keyword>
<dbReference type="GO" id="GO:0042761">
    <property type="term" value="P:very long-chain fatty acid biosynthetic process"/>
    <property type="evidence" value="ECO:0007669"/>
    <property type="project" value="TreeGrafter"/>
</dbReference>
<evidence type="ECO:0000256" key="7">
    <source>
        <dbReference type="ARBA" id="ARBA00023098"/>
    </source>
</evidence>
<dbReference type="InterPro" id="IPR002076">
    <property type="entry name" value="ELO_fam"/>
</dbReference>
<evidence type="ECO:0000256" key="8">
    <source>
        <dbReference type="ARBA" id="ARBA00023136"/>
    </source>
</evidence>
<comment type="caution">
    <text evidence="11">The sequence shown here is derived from an EMBL/GenBank/DDBJ whole genome shotgun (WGS) entry which is preliminary data.</text>
</comment>
<organism evidence="11 12">
    <name type="scientific">Blomia tropicalis</name>
    <name type="common">Mite</name>
    <dbReference type="NCBI Taxonomy" id="40697"/>
    <lineage>
        <taxon>Eukaryota</taxon>
        <taxon>Metazoa</taxon>
        <taxon>Ecdysozoa</taxon>
        <taxon>Arthropoda</taxon>
        <taxon>Chelicerata</taxon>
        <taxon>Arachnida</taxon>
        <taxon>Acari</taxon>
        <taxon>Acariformes</taxon>
        <taxon>Sarcoptiformes</taxon>
        <taxon>Astigmata</taxon>
        <taxon>Glycyphagoidea</taxon>
        <taxon>Echimyopodidae</taxon>
        <taxon>Blomia</taxon>
    </lineage>
</organism>
<keyword evidence="2 10" id="KW-0444">Lipid biosynthesis</keyword>
<dbReference type="GO" id="GO:0030148">
    <property type="term" value="P:sphingolipid biosynthetic process"/>
    <property type="evidence" value="ECO:0007669"/>
    <property type="project" value="TreeGrafter"/>
</dbReference>
<keyword evidence="7 10" id="KW-0443">Lipid metabolism</keyword>
<evidence type="ECO:0000256" key="2">
    <source>
        <dbReference type="ARBA" id="ARBA00022516"/>
    </source>
</evidence>
<evidence type="ECO:0000256" key="6">
    <source>
        <dbReference type="ARBA" id="ARBA00022989"/>
    </source>
</evidence>
<keyword evidence="5 10" id="KW-0276">Fatty acid metabolism</keyword>
<evidence type="ECO:0000256" key="10">
    <source>
        <dbReference type="RuleBase" id="RU361115"/>
    </source>
</evidence>
<evidence type="ECO:0000313" key="12">
    <source>
        <dbReference type="Proteomes" id="UP001142055"/>
    </source>
</evidence>
<keyword evidence="4 10" id="KW-0812">Transmembrane</keyword>
<comment type="similarity">
    <text evidence="10">Belongs to the ELO family.</text>
</comment>
<evidence type="ECO:0000256" key="1">
    <source>
        <dbReference type="ARBA" id="ARBA00004141"/>
    </source>
</evidence>
<evidence type="ECO:0000256" key="5">
    <source>
        <dbReference type="ARBA" id="ARBA00022832"/>
    </source>
</evidence>
<dbReference type="GO" id="GO:0034626">
    <property type="term" value="P:fatty acid elongation, polyunsaturated fatty acid"/>
    <property type="evidence" value="ECO:0007669"/>
    <property type="project" value="TreeGrafter"/>
</dbReference>
<evidence type="ECO:0000256" key="4">
    <source>
        <dbReference type="ARBA" id="ARBA00022692"/>
    </source>
</evidence>
<feature type="transmembrane region" description="Helical" evidence="10">
    <location>
        <begin position="202"/>
        <end position="227"/>
    </location>
</feature>
<dbReference type="Proteomes" id="UP001142055">
    <property type="component" value="Chromosome 3"/>
</dbReference>
<evidence type="ECO:0000256" key="9">
    <source>
        <dbReference type="ARBA" id="ARBA00023160"/>
    </source>
</evidence>
<dbReference type="Pfam" id="PF01151">
    <property type="entry name" value="ELO"/>
    <property type="match status" value="1"/>
</dbReference>
<sequence length="310" mass="37005">MAETILKSTVSAVANNISSEDLHTNMAENSQSFIDYIRYSTIGYPLWQYWNDVQDPRTADFFLVNITPYPILAIMGFYLYFSLSLGPRLMKDRKPFNLKGTMFIYNTSMAIINAYFVALVLRRCEYGKRFVDWKYPDRNNRSPDAMFELAMGWWYWMTKFLDLLDTVFFVLRKKHETHISFLHLYHHTVVPIFGYLCMKHNGVMPATTLFCLINGTIHVIMYSYYGLCLLGPSVRKYLWWKKYITQMQIGQFLFGIFYGCIMVFKQEGYPPFWFWFGMTQPFFFFKLFYDFYRKSYDEQQKAKALETKSD</sequence>
<proteinExistence type="inferred from homology"/>
<evidence type="ECO:0000256" key="3">
    <source>
        <dbReference type="ARBA" id="ARBA00022679"/>
    </source>
</evidence>
<comment type="catalytic activity">
    <reaction evidence="10">
        <text>a very-long-chain acyl-CoA + malonyl-CoA + H(+) = a very-long-chain 3-oxoacyl-CoA + CO2 + CoA</text>
        <dbReference type="Rhea" id="RHEA:32727"/>
        <dbReference type="ChEBI" id="CHEBI:15378"/>
        <dbReference type="ChEBI" id="CHEBI:16526"/>
        <dbReference type="ChEBI" id="CHEBI:57287"/>
        <dbReference type="ChEBI" id="CHEBI:57384"/>
        <dbReference type="ChEBI" id="CHEBI:90725"/>
        <dbReference type="ChEBI" id="CHEBI:90736"/>
        <dbReference type="EC" id="2.3.1.199"/>
    </reaction>
</comment>
<dbReference type="EC" id="2.3.1.199" evidence="10"/>
<dbReference type="EMBL" id="JAPWDV010000003">
    <property type="protein sequence ID" value="KAJ6217078.1"/>
    <property type="molecule type" value="Genomic_DNA"/>
</dbReference>
<evidence type="ECO:0000313" key="11">
    <source>
        <dbReference type="EMBL" id="KAJ6217078.1"/>
    </source>
</evidence>
<dbReference type="PANTHER" id="PTHR11157:SF69">
    <property type="entry name" value="ELONGATION OF VERY LONG CHAIN FATTY ACIDS PROTEIN 7"/>
    <property type="match status" value="1"/>
</dbReference>
<dbReference type="PANTHER" id="PTHR11157">
    <property type="entry name" value="FATTY ACID ACYL TRANSFERASE-RELATED"/>
    <property type="match status" value="1"/>
</dbReference>
<dbReference type="AlphaFoldDB" id="A0A9Q0M1Q5"/>
<protein>
    <recommendedName>
        <fullName evidence="10">Elongation of very long chain fatty acids protein</fullName>
        <ecNumber evidence="10">2.3.1.199</ecNumber>
    </recommendedName>
    <alternativeName>
        <fullName evidence="10">Very-long-chain 3-oxoacyl-CoA synthase</fullName>
    </alternativeName>
</protein>
<dbReference type="GO" id="GO:0005789">
    <property type="term" value="C:endoplasmic reticulum membrane"/>
    <property type="evidence" value="ECO:0007669"/>
    <property type="project" value="TreeGrafter"/>
</dbReference>
<dbReference type="OMA" id="DKMVNFF"/>
<reference evidence="11" key="1">
    <citation type="submission" date="2022-12" db="EMBL/GenBank/DDBJ databases">
        <title>Genome assemblies of Blomia tropicalis.</title>
        <authorList>
            <person name="Cui Y."/>
        </authorList>
    </citation>
    <scope>NUCLEOTIDE SEQUENCE</scope>
    <source>
        <tissue evidence="11">Adult mites</tissue>
    </source>
</reference>
<comment type="subcellular location">
    <subcellularLocation>
        <location evidence="1">Membrane</location>
        <topology evidence="1">Multi-pass membrane protein</topology>
    </subcellularLocation>
</comment>
<dbReference type="GO" id="GO:0034625">
    <property type="term" value="P:fatty acid elongation, monounsaturated fatty acid"/>
    <property type="evidence" value="ECO:0007669"/>
    <property type="project" value="TreeGrafter"/>
</dbReference>
<feature type="transmembrane region" description="Helical" evidence="10">
    <location>
        <begin position="248"/>
        <end position="266"/>
    </location>
</feature>
<feature type="transmembrane region" description="Helical" evidence="10">
    <location>
        <begin position="61"/>
        <end position="81"/>
    </location>
</feature>
<gene>
    <name evidence="11" type="ORF">RDWZM_008235</name>
</gene>
<keyword evidence="9 10" id="KW-0275">Fatty acid biosynthesis</keyword>
<name>A0A9Q0M1Q5_BLOTA</name>
<dbReference type="GO" id="GO:0019367">
    <property type="term" value="P:fatty acid elongation, saturated fatty acid"/>
    <property type="evidence" value="ECO:0007669"/>
    <property type="project" value="TreeGrafter"/>
</dbReference>
<keyword evidence="3 10" id="KW-0808">Transferase</keyword>
<feature type="transmembrane region" description="Helical" evidence="10">
    <location>
        <begin position="178"/>
        <end position="196"/>
    </location>
</feature>
<dbReference type="GO" id="GO:0009922">
    <property type="term" value="F:fatty acid elongase activity"/>
    <property type="evidence" value="ECO:0007669"/>
    <property type="project" value="UniProtKB-EC"/>
</dbReference>